<keyword evidence="3" id="KW-1185">Reference proteome</keyword>
<evidence type="ECO:0008006" key="4">
    <source>
        <dbReference type="Google" id="ProtNLM"/>
    </source>
</evidence>
<evidence type="ECO:0000256" key="1">
    <source>
        <dbReference type="SAM" id="Phobius"/>
    </source>
</evidence>
<gene>
    <name evidence="2" type="ORF">QRT03_11815</name>
</gene>
<accession>A0ABT7M7J6</accession>
<protein>
    <recommendedName>
        <fullName evidence="4">DUF1453 domain-containing protein</fullName>
    </recommendedName>
</protein>
<sequence>MPASSLIIILAMVGYAVYRQSQRHEVVGSSRFKLAIIYGIVGIAIGGYHVPVNGLAWLFLGISIALSVVVGLARGRYTRIWNEGGRVYAQGTALTIGLFLGMVVVKFGLGTIAYFAGINDSGGIGEVLLMIAVMIAFQAELVWRRAEPLGARESSTDAVGAAR</sequence>
<dbReference type="Proteomes" id="UP001231924">
    <property type="component" value="Unassembled WGS sequence"/>
</dbReference>
<name>A0ABT7M7J6_9PSEU</name>
<evidence type="ECO:0000313" key="3">
    <source>
        <dbReference type="Proteomes" id="UP001231924"/>
    </source>
</evidence>
<feature type="transmembrane region" description="Helical" evidence="1">
    <location>
        <begin position="6"/>
        <end position="21"/>
    </location>
</feature>
<organism evidence="2 3">
    <name type="scientific">Actinomycetospora termitidis</name>
    <dbReference type="NCBI Taxonomy" id="3053470"/>
    <lineage>
        <taxon>Bacteria</taxon>
        <taxon>Bacillati</taxon>
        <taxon>Actinomycetota</taxon>
        <taxon>Actinomycetes</taxon>
        <taxon>Pseudonocardiales</taxon>
        <taxon>Pseudonocardiaceae</taxon>
        <taxon>Actinomycetospora</taxon>
    </lineage>
</organism>
<feature type="transmembrane region" description="Helical" evidence="1">
    <location>
        <begin position="33"/>
        <end position="50"/>
    </location>
</feature>
<keyword evidence="1" id="KW-1133">Transmembrane helix</keyword>
<feature type="transmembrane region" description="Helical" evidence="1">
    <location>
        <begin position="56"/>
        <end position="73"/>
    </location>
</feature>
<evidence type="ECO:0000313" key="2">
    <source>
        <dbReference type="EMBL" id="MDL5156649.1"/>
    </source>
</evidence>
<comment type="caution">
    <text evidence="2">The sequence shown here is derived from an EMBL/GenBank/DDBJ whole genome shotgun (WGS) entry which is preliminary data.</text>
</comment>
<feature type="transmembrane region" description="Helical" evidence="1">
    <location>
        <begin position="94"/>
        <end position="117"/>
    </location>
</feature>
<feature type="transmembrane region" description="Helical" evidence="1">
    <location>
        <begin position="123"/>
        <end position="143"/>
    </location>
</feature>
<keyword evidence="1" id="KW-0812">Transmembrane</keyword>
<keyword evidence="1" id="KW-0472">Membrane</keyword>
<reference evidence="2 3" key="1">
    <citation type="submission" date="2023-06" db="EMBL/GenBank/DDBJ databases">
        <title>Actinomycetospora Odt1-22.</title>
        <authorList>
            <person name="Supong K."/>
        </authorList>
    </citation>
    <scope>NUCLEOTIDE SEQUENCE [LARGE SCALE GENOMIC DNA]</scope>
    <source>
        <strain evidence="2 3">Odt1-22</strain>
    </source>
</reference>
<dbReference type="RefSeq" id="WP_286052968.1">
    <property type="nucleotide sequence ID" value="NZ_JASVWF010000002.1"/>
</dbReference>
<proteinExistence type="predicted"/>
<dbReference type="EMBL" id="JASVWF010000002">
    <property type="protein sequence ID" value="MDL5156649.1"/>
    <property type="molecule type" value="Genomic_DNA"/>
</dbReference>